<dbReference type="Pfam" id="PF06985">
    <property type="entry name" value="HET"/>
    <property type="match status" value="1"/>
</dbReference>
<dbReference type="PANTHER" id="PTHR24148:SF64">
    <property type="entry name" value="HETEROKARYON INCOMPATIBILITY DOMAIN-CONTAINING PROTEIN"/>
    <property type="match status" value="1"/>
</dbReference>
<sequence length="890" mass="100445">MSLGNGAEVNVEGGCYGSALTVASAGCYERLVEMLLSKGANVNAKDSSGRAGLHWAAENGRHETVVRLLVEQSGVEVDMMDTSTGSAVRDGNYFDRYIRADDSRYSATESGGSSDDLPMDSKRPPPRSSKKRSADSEPQDGVPRSKKTRHNLDVFYSGLVLPRGTYRYNPLGPNEIRLLYLFPADNKNDMLASELKVVRLDDRHLRYEALSYTWGHEEATEKLWIQSGGQQVPGQPSESSRQPSAETPVKRLQAIVWRVARERMEKNKTFYVRPNLSDALRHLRNYSGSSPQQSGRRPETLVLWVDFICINQEDKNEKSAQVRIMADIYKRADSVFIWLGTEGEESSIGMDFILRIPEQESQGMLSVQGSDAPQWGAFVALMRRAWFSRRWVVQELAFAKHAYLRCGDVSVNWIDFVVAVEFFIERFDTIAALYNDSALFKQKVLAFGDIKASAARKMVTITNEFIRGSREHRDRLKTLEALVSELTMFEAGDPRDSVYAVMALAWDVEEGAERRRRDWRHEAASRPSFKVDYRKDILQVFTDFVAFCVYGSDSLDIICRKWAPNRRAKVLRVADRPRYRGLRPPLEEINLPSWIGLLKDSAHGFTHDGPQVRVAGNSLVDTPLIPPYNACGGRKPGVLFGEMSGDPSHDDRALDLQRKEVAANPSVFKVTAHETLRPNRGRRSDGTMYVRGFRIDCIQEISHRLYEGLIPYEWLVLGGWRQRIEDGDVIPDELWRTLMANCAPDGNIPPPTYGVALEWAIERRNSNNDINTADLIRQGQPEKMVEFLKRVQEVIWNRRFFILSDQTAGIGYRFGIAPTNAKVGDIVCVLLGCRVPVVLSPVDVSNPDNGYNLVGEAYLHGVMDGEVFELDQSASYRAENTRESEEFCLV</sequence>
<proteinExistence type="predicted"/>
<dbReference type="Pfam" id="PF26639">
    <property type="entry name" value="Het-6_barrel"/>
    <property type="match status" value="1"/>
</dbReference>
<gene>
    <name evidence="4" type="ORF">IMSHALPRED_009878</name>
</gene>
<keyword evidence="5" id="KW-1185">Reference proteome</keyword>
<evidence type="ECO:0000313" key="4">
    <source>
        <dbReference type="EMBL" id="CAF9934891.1"/>
    </source>
</evidence>
<comment type="caution">
    <text evidence="4">The sequence shown here is derived from an EMBL/GenBank/DDBJ whole genome shotgun (WGS) entry which is preliminary data.</text>
</comment>
<dbReference type="InterPro" id="IPR036770">
    <property type="entry name" value="Ankyrin_rpt-contain_sf"/>
</dbReference>
<name>A0A8H3G273_9LECA</name>
<dbReference type="InterPro" id="IPR052895">
    <property type="entry name" value="HetReg/Transcr_Mod"/>
</dbReference>
<feature type="domain" description="Heterokaryon incompatibility" evidence="3">
    <location>
        <begin position="207"/>
        <end position="395"/>
    </location>
</feature>
<dbReference type="AlphaFoldDB" id="A0A8H3G273"/>
<evidence type="ECO:0000256" key="1">
    <source>
        <dbReference type="PROSITE-ProRule" id="PRU00023"/>
    </source>
</evidence>
<dbReference type="EMBL" id="CAJPDT010000079">
    <property type="protein sequence ID" value="CAF9934891.1"/>
    <property type="molecule type" value="Genomic_DNA"/>
</dbReference>
<organism evidence="4 5">
    <name type="scientific">Imshaugia aleurites</name>
    <dbReference type="NCBI Taxonomy" id="172621"/>
    <lineage>
        <taxon>Eukaryota</taxon>
        <taxon>Fungi</taxon>
        <taxon>Dikarya</taxon>
        <taxon>Ascomycota</taxon>
        <taxon>Pezizomycotina</taxon>
        <taxon>Lecanoromycetes</taxon>
        <taxon>OSLEUM clade</taxon>
        <taxon>Lecanoromycetidae</taxon>
        <taxon>Lecanorales</taxon>
        <taxon>Lecanorineae</taxon>
        <taxon>Parmeliaceae</taxon>
        <taxon>Imshaugia</taxon>
    </lineage>
</organism>
<dbReference type="PROSITE" id="PS50297">
    <property type="entry name" value="ANK_REP_REGION"/>
    <property type="match status" value="1"/>
</dbReference>
<dbReference type="PROSITE" id="PS50088">
    <property type="entry name" value="ANK_REPEAT"/>
    <property type="match status" value="2"/>
</dbReference>
<dbReference type="InterPro" id="IPR010730">
    <property type="entry name" value="HET"/>
</dbReference>
<accession>A0A8H3G273</accession>
<dbReference type="Proteomes" id="UP000664534">
    <property type="component" value="Unassembled WGS sequence"/>
</dbReference>
<feature type="region of interest" description="Disordered" evidence="2">
    <location>
        <begin position="105"/>
        <end position="148"/>
    </location>
</feature>
<keyword evidence="1" id="KW-0040">ANK repeat</keyword>
<dbReference type="PANTHER" id="PTHR24148">
    <property type="entry name" value="ANKYRIN REPEAT DOMAIN-CONTAINING PROTEIN 39 HOMOLOG-RELATED"/>
    <property type="match status" value="1"/>
</dbReference>
<dbReference type="Gene3D" id="1.25.40.20">
    <property type="entry name" value="Ankyrin repeat-containing domain"/>
    <property type="match status" value="1"/>
</dbReference>
<feature type="repeat" description="ANK" evidence="1">
    <location>
        <begin position="48"/>
        <end position="71"/>
    </location>
</feature>
<dbReference type="Pfam" id="PF12796">
    <property type="entry name" value="Ank_2"/>
    <property type="match status" value="1"/>
</dbReference>
<feature type="region of interest" description="Disordered" evidence="2">
    <location>
        <begin position="227"/>
        <end position="247"/>
    </location>
</feature>
<evidence type="ECO:0000259" key="3">
    <source>
        <dbReference type="Pfam" id="PF06985"/>
    </source>
</evidence>
<feature type="repeat" description="ANK" evidence="1">
    <location>
        <begin position="18"/>
        <end position="47"/>
    </location>
</feature>
<reference evidence="4" key="1">
    <citation type="submission" date="2021-03" db="EMBL/GenBank/DDBJ databases">
        <authorList>
            <person name="Tagirdzhanova G."/>
        </authorList>
    </citation>
    <scope>NUCLEOTIDE SEQUENCE</scope>
</reference>
<protein>
    <recommendedName>
        <fullName evidence="3">Heterokaryon incompatibility domain-containing protein</fullName>
    </recommendedName>
</protein>
<feature type="compositionally biased region" description="Low complexity" evidence="2">
    <location>
        <begin position="227"/>
        <end position="240"/>
    </location>
</feature>
<dbReference type="InterPro" id="IPR002110">
    <property type="entry name" value="Ankyrin_rpt"/>
</dbReference>
<evidence type="ECO:0000256" key="2">
    <source>
        <dbReference type="SAM" id="MobiDB-lite"/>
    </source>
</evidence>
<dbReference type="SMART" id="SM00248">
    <property type="entry name" value="ANK"/>
    <property type="match status" value="2"/>
</dbReference>
<dbReference type="OrthoDB" id="3477286at2759"/>
<evidence type="ECO:0000313" key="5">
    <source>
        <dbReference type="Proteomes" id="UP000664534"/>
    </source>
</evidence>
<dbReference type="SUPFAM" id="SSF48403">
    <property type="entry name" value="Ankyrin repeat"/>
    <property type="match status" value="1"/>
</dbReference>